<evidence type="ECO:0000256" key="1">
    <source>
        <dbReference type="SAM" id="MobiDB-lite"/>
    </source>
</evidence>
<sequence length="151" mass="16247">MHYTRAAIERTPQAVRRWAAPLLAAATQAGPIPLAGSPDWSRLADDDPRKWAAVVTSALAWLSEATSAATARRLRAELDAIDRAVAERFKAAACELSAAHEWSATGPAHAELERRRAAPPRRPIPPFDPVAAARWVRTGYSDPPCEGHAAA</sequence>
<dbReference type="Proteomes" id="UP000256269">
    <property type="component" value="Unassembled WGS sequence"/>
</dbReference>
<dbReference type="Pfam" id="PF10888">
    <property type="entry name" value="DUF2742"/>
    <property type="match status" value="1"/>
</dbReference>
<dbReference type="OrthoDB" id="4374214at2"/>
<dbReference type="EMBL" id="QUNO01000001">
    <property type="protein sequence ID" value="REH55439.1"/>
    <property type="molecule type" value="Genomic_DNA"/>
</dbReference>
<dbReference type="InterPro" id="IPR024384">
    <property type="entry name" value="DUF2742"/>
</dbReference>
<accession>A0A3E0I9X9</accession>
<evidence type="ECO:0000313" key="2">
    <source>
        <dbReference type="EMBL" id="REH55439.1"/>
    </source>
</evidence>
<reference evidence="2 3" key="1">
    <citation type="submission" date="2018-08" db="EMBL/GenBank/DDBJ databases">
        <title>Genomic Encyclopedia of Archaeal and Bacterial Type Strains, Phase II (KMG-II): from individual species to whole genera.</title>
        <authorList>
            <person name="Goeker M."/>
        </authorList>
    </citation>
    <scope>NUCLEOTIDE SEQUENCE [LARGE SCALE GENOMIC DNA]</scope>
    <source>
        <strain evidence="2 3">DSM 45791</strain>
    </source>
</reference>
<comment type="caution">
    <text evidence="2">The sequence shown here is derived from an EMBL/GenBank/DDBJ whole genome shotgun (WGS) entry which is preliminary data.</text>
</comment>
<protein>
    <submittedName>
        <fullName evidence="2">Uncharacterized protein DUF2742</fullName>
    </submittedName>
</protein>
<dbReference type="AlphaFoldDB" id="A0A3E0I9X9"/>
<proteinExistence type="predicted"/>
<evidence type="ECO:0000313" key="3">
    <source>
        <dbReference type="Proteomes" id="UP000256269"/>
    </source>
</evidence>
<feature type="region of interest" description="Disordered" evidence="1">
    <location>
        <begin position="104"/>
        <end position="128"/>
    </location>
</feature>
<organism evidence="2 3">
    <name type="scientific">Kutzneria buriramensis</name>
    <dbReference type="NCBI Taxonomy" id="1045776"/>
    <lineage>
        <taxon>Bacteria</taxon>
        <taxon>Bacillati</taxon>
        <taxon>Actinomycetota</taxon>
        <taxon>Actinomycetes</taxon>
        <taxon>Pseudonocardiales</taxon>
        <taxon>Pseudonocardiaceae</taxon>
        <taxon>Kutzneria</taxon>
    </lineage>
</organism>
<dbReference type="RefSeq" id="WP_116172355.1">
    <property type="nucleotide sequence ID" value="NZ_CP144375.1"/>
</dbReference>
<gene>
    <name evidence="2" type="ORF">BCF44_101460</name>
</gene>
<keyword evidence="3" id="KW-1185">Reference proteome</keyword>
<name>A0A3E0I9X9_9PSEU</name>